<dbReference type="SUPFAM" id="SSF56300">
    <property type="entry name" value="Metallo-dependent phosphatases"/>
    <property type="match status" value="1"/>
</dbReference>
<organism evidence="5">
    <name type="scientific">Tetraselmis sp. GSL018</name>
    <dbReference type="NCBI Taxonomy" id="582737"/>
    <lineage>
        <taxon>Eukaryota</taxon>
        <taxon>Viridiplantae</taxon>
        <taxon>Chlorophyta</taxon>
        <taxon>core chlorophytes</taxon>
        <taxon>Chlorodendrophyceae</taxon>
        <taxon>Chlorodendrales</taxon>
        <taxon>Chlorodendraceae</taxon>
        <taxon>Tetraselmis</taxon>
    </lineage>
</organism>
<dbReference type="Pfam" id="PF00149">
    <property type="entry name" value="Metallophos"/>
    <property type="match status" value="1"/>
</dbReference>
<dbReference type="AlphaFoldDB" id="A0A061R5N0"/>
<dbReference type="PANTHER" id="PTHR45778">
    <property type="entry name" value="PURPLE ACID PHOSPHATASE-RELATED"/>
    <property type="match status" value="1"/>
</dbReference>
<dbReference type="GO" id="GO:0016787">
    <property type="term" value="F:hydrolase activity"/>
    <property type="evidence" value="ECO:0007669"/>
    <property type="project" value="InterPro"/>
</dbReference>
<evidence type="ECO:0000259" key="4">
    <source>
        <dbReference type="Pfam" id="PF14008"/>
    </source>
</evidence>
<evidence type="ECO:0000259" key="3">
    <source>
        <dbReference type="Pfam" id="PF00149"/>
    </source>
</evidence>
<feature type="domain" description="Calcineurin-like phosphoesterase" evidence="3">
    <location>
        <begin position="36"/>
        <end position="212"/>
    </location>
</feature>
<evidence type="ECO:0000256" key="2">
    <source>
        <dbReference type="SAM" id="MobiDB-lite"/>
    </source>
</evidence>
<gene>
    <name evidence="5" type="ORF">TSPGSL018_9294</name>
</gene>
<protein>
    <submittedName>
        <fullName evidence="5">Metallo-dependent phosphatase</fullName>
    </submittedName>
</protein>
<accession>A0A061R5N0</accession>
<dbReference type="EMBL" id="GBEZ01018216">
    <property type="protein sequence ID" value="JAC68197.1"/>
    <property type="molecule type" value="Transcribed_RNA"/>
</dbReference>
<dbReference type="PANTHER" id="PTHR45778:SF3">
    <property type="entry name" value="PURPLE ACID PHOSPHATASE"/>
    <property type="match status" value="1"/>
</dbReference>
<evidence type="ECO:0000256" key="1">
    <source>
        <dbReference type="ARBA" id="ARBA00023180"/>
    </source>
</evidence>
<dbReference type="InterPro" id="IPR025733">
    <property type="entry name" value="PAPs_C"/>
</dbReference>
<reference evidence="5" key="1">
    <citation type="submission" date="2014-05" db="EMBL/GenBank/DDBJ databases">
        <title>The transcriptome of the halophilic microalga Tetraselmis sp. GSL018 isolated from the Great Salt Lake, Utah.</title>
        <authorList>
            <person name="Jinkerson R.E."/>
            <person name="D'Adamo S."/>
            <person name="Posewitz M.C."/>
        </authorList>
    </citation>
    <scope>NUCLEOTIDE SEQUENCE</scope>
    <source>
        <strain evidence="5">GSL018</strain>
    </source>
</reference>
<dbReference type="InterPro" id="IPR041792">
    <property type="entry name" value="MPP_PAP"/>
</dbReference>
<feature type="region of interest" description="Disordered" evidence="2">
    <location>
        <begin position="300"/>
        <end position="323"/>
    </location>
</feature>
<evidence type="ECO:0000313" key="5">
    <source>
        <dbReference type="EMBL" id="JAC68197.1"/>
    </source>
</evidence>
<dbReference type="CDD" id="cd00839">
    <property type="entry name" value="MPP_PAPs"/>
    <property type="match status" value="1"/>
</dbReference>
<feature type="domain" description="Purple acid phosphatase C-terminal" evidence="4">
    <location>
        <begin position="234"/>
        <end position="290"/>
    </location>
</feature>
<proteinExistence type="predicted"/>
<keyword evidence="1" id="KW-0325">Glycoprotein</keyword>
<dbReference type="Gene3D" id="3.60.21.10">
    <property type="match status" value="1"/>
</dbReference>
<name>A0A061R5N0_9CHLO</name>
<dbReference type="Pfam" id="PF14008">
    <property type="entry name" value="Metallophos_C"/>
    <property type="match status" value="1"/>
</dbReference>
<dbReference type="InterPro" id="IPR004843">
    <property type="entry name" value="Calcineurin-like_PHP"/>
</dbReference>
<sequence>MGQAEVDGSNELSMMAPSLNTTALMASDLGRLPYGLVIHNGDISYARGFVTQWDVFYDQIEGIATRVPWMTSPGNHERDYPFSGDRFDSVFDSGGECGVPYEKRTGMPHPAEGQQWYSFDYGPIHFLEMSTEQPFAPGTPQFRFISEDLAGVDRAVTPWLVVGAHRPFYVSSSYSGPKDSDLTVSKDLRDALEDLFVEHQVDTVWTGHHHSYQRTCPVYKSKCVESGGSGGYAAPVYLVAGHAGANLCAFGDRQEYMMAMHREWGYMRITANRTDMEISVIRDSDGTEMDHISLRKPITQEPAPSRVTKHTQGLAKKISASTS</sequence>
<dbReference type="InterPro" id="IPR029052">
    <property type="entry name" value="Metallo-depent_PP-like"/>
</dbReference>